<dbReference type="AlphaFoldDB" id="A0A3P8VKV4"/>
<dbReference type="InParanoid" id="A0A3P8VKV4"/>
<keyword evidence="11" id="KW-1133">Transmembrane helix</keyword>
<evidence type="ECO:0000313" key="29">
    <source>
        <dbReference type="Ensembl" id="ENSCSEP00000014987.1"/>
    </source>
</evidence>
<reference evidence="29" key="2">
    <citation type="submission" date="2025-08" db="UniProtKB">
        <authorList>
            <consortium name="Ensembl"/>
        </authorList>
    </citation>
    <scope>IDENTIFICATION</scope>
</reference>
<dbReference type="GO" id="GO:0043204">
    <property type="term" value="C:perikaryon"/>
    <property type="evidence" value="ECO:0007669"/>
    <property type="project" value="UniProtKB-SubCell"/>
</dbReference>
<feature type="chain" id="PRO_5018097881" description="Sodium channel regulatory subunit beta-1" evidence="27">
    <location>
        <begin position="25"/>
        <end position="241"/>
    </location>
</feature>
<evidence type="ECO:0000256" key="5">
    <source>
        <dbReference type="ARBA" id="ARBA00022448"/>
    </source>
</evidence>
<evidence type="ECO:0000256" key="4">
    <source>
        <dbReference type="ARBA" id="ARBA00010404"/>
    </source>
</evidence>
<dbReference type="GO" id="GO:0001518">
    <property type="term" value="C:voltage-gated sodium channel complex"/>
    <property type="evidence" value="ECO:0007669"/>
    <property type="project" value="InterPro"/>
</dbReference>
<evidence type="ECO:0000256" key="16">
    <source>
        <dbReference type="ARBA" id="ARBA00023180"/>
    </source>
</evidence>
<evidence type="ECO:0000256" key="19">
    <source>
        <dbReference type="ARBA" id="ARBA00023303"/>
    </source>
</evidence>
<dbReference type="GO" id="GO:0005272">
    <property type="term" value="F:sodium channel activity"/>
    <property type="evidence" value="ECO:0007669"/>
    <property type="project" value="UniProtKB-KW"/>
</dbReference>
<keyword evidence="6" id="KW-0894">Sodium channel</keyword>
<evidence type="ECO:0000256" key="22">
    <source>
        <dbReference type="ARBA" id="ARBA00044530"/>
    </source>
</evidence>
<evidence type="ECO:0000256" key="12">
    <source>
        <dbReference type="ARBA" id="ARBA00023053"/>
    </source>
</evidence>
<dbReference type="InterPro" id="IPR013106">
    <property type="entry name" value="Ig_V-set"/>
</dbReference>
<evidence type="ECO:0000256" key="3">
    <source>
        <dbReference type="ARBA" id="ARBA00004489"/>
    </source>
</evidence>
<dbReference type="InterPro" id="IPR036179">
    <property type="entry name" value="Ig-like_dom_sf"/>
</dbReference>
<comment type="subunit">
    <text evidence="25">A voltage-gated sodium (Nav) channel consists of an ion-conducting pore-forming alpha subunit functional on its own that is regulated by one or more beta subunits. Forms homodimers and homotrimers. SCN3B is non-covalently associated with alpha subunits and induces the formation of alpha subunit oligomers, including trimers. Interacts with SCN5A/Nav1.5; regulatory subunit of SCN5A/Nav1.5. Interacts with SCN7A/Nav2.1; probable regulatory subunit of SCN7A/Nav2.1. Interacts with SCN10A; regulatory subunit of SCN10A/Nav1.8. Interacts with NFASC; probably involved in targeting the sodium channels to the nodes of Ranvier.</text>
</comment>
<dbReference type="GO" id="GO:0044325">
    <property type="term" value="F:transmembrane transporter binding"/>
    <property type="evidence" value="ECO:0007669"/>
    <property type="project" value="TreeGrafter"/>
</dbReference>
<evidence type="ECO:0000256" key="10">
    <source>
        <dbReference type="ARBA" id="ARBA00022882"/>
    </source>
</evidence>
<dbReference type="Gene3D" id="2.60.40.10">
    <property type="entry name" value="Immunoglobulins"/>
    <property type="match status" value="1"/>
</dbReference>
<dbReference type="InterPro" id="IPR007110">
    <property type="entry name" value="Ig-like_dom"/>
</dbReference>
<evidence type="ECO:0000256" key="20">
    <source>
        <dbReference type="ARBA" id="ARBA00023319"/>
    </source>
</evidence>
<evidence type="ECO:0000256" key="6">
    <source>
        <dbReference type="ARBA" id="ARBA00022461"/>
    </source>
</evidence>
<evidence type="ECO:0000256" key="2">
    <source>
        <dbReference type="ARBA" id="ARBA00004484"/>
    </source>
</evidence>
<evidence type="ECO:0000256" key="15">
    <source>
        <dbReference type="ARBA" id="ARBA00023157"/>
    </source>
</evidence>
<dbReference type="GO" id="GO:0086091">
    <property type="term" value="P:regulation of heart rate by cardiac conduction"/>
    <property type="evidence" value="ECO:0007669"/>
    <property type="project" value="TreeGrafter"/>
</dbReference>
<evidence type="ECO:0000256" key="7">
    <source>
        <dbReference type="ARBA" id="ARBA00022475"/>
    </source>
</evidence>
<evidence type="ECO:0000256" key="26">
    <source>
        <dbReference type="SAM" id="MobiDB-lite"/>
    </source>
</evidence>
<keyword evidence="15" id="KW-1015">Disulfide bond</keyword>
<evidence type="ECO:0000259" key="28">
    <source>
        <dbReference type="PROSITE" id="PS50835"/>
    </source>
</evidence>
<name>A0A3P8VKV4_CYNSE</name>
<dbReference type="GO" id="GO:0030424">
    <property type="term" value="C:axon"/>
    <property type="evidence" value="ECO:0007669"/>
    <property type="project" value="UniProtKB-SubCell"/>
</dbReference>
<dbReference type="GO" id="GO:0019871">
    <property type="term" value="F:sodium channel inhibitor activity"/>
    <property type="evidence" value="ECO:0007669"/>
    <property type="project" value="TreeGrafter"/>
</dbReference>
<keyword evidence="13" id="KW-0406">Ion transport</keyword>
<feature type="signal peptide" evidence="27">
    <location>
        <begin position="1"/>
        <end position="24"/>
    </location>
</feature>
<evidence type="ECO:0000256" key="9">
    <source>
        <dbReference type="ARBA" id="ARBA00022729"/>
    </source>
</evidence>
<keyword evidence="18" id="KW-0966">Cell projection</keyword>
<feature type="region of interest" description="Disordered" evidence="26">
    <location>
        <begin position="219"/>
        <end position="241"/>
    </location>
</feature>
<dbReference type="FunFam" id="2.60.40.10:FF:000375">
    <property type="entry name" value="Sodium channel beta 1 subunit"/>
    <property type="match status" value="1"/>
</dbReference>
<dbReference type="GeneTree" id="ENSGT00390000018560"/>
<dbReference type="FunCoup" id="A0A3P8VKV4">
    <property type="interactions" value="489"/>
</dbReference>
<evidence type="ECO:0000256" key="11">
    <source>
        <dbReference type="ARBA" id="ARBA00022989"/>
    </source>
</evidence>
<feature type="compositionally biased region" description="Low complexity" evidence="26">
    <location>
        <begin position="231"/>
        <end position="241"/>
    </location>
</feature>
<feature type="domain" description="Ig-like" evidence="28">
    <location>
        <begin position="4"/>
        <end position="123"/>
    </location>
</feature>
<dbReference type="InterPro" id="IPR027098">
    <property type="entry name" value="Na_channel_b1/b3"/>
</dbReference>
<evidence type="ECO:0000256" key="25">
    <source>
        <dbReference type="ARBA" id="ARBA00049669"/>
    </source>
</evidence>
<evidence type="ECO:0000256" key="23">
    <source>
        <dbReference type="ARBA" id="ARBA00045714"/>
    </source>
</evidence>
<keyword evidence="20" id="KW-0393">Immunoglobulin domain</keyword>
<keyword evidence="16" id="KW-0325">Glycoprotein</keyword>
<dbReference type="SUPFAM" id="SSF48726">
    <property type="entry name" value="Immunoglobulin"/>
    <property type="match status" value="1"/>
</dbReference>
<comment type="subcellular location">
    <subcellularLocation>
        <location evidence="1">Cell membrane</location>
        <topology evidence="1">Single-pass type I membrane protein</topology>
    </subcellularLocation>
    <subcellularLocation>
        <location evidence="3">Cell projection</location>
        <location evidence="3">Axon</location>
    </subcellularLocation>
    <subcellularLocation>
        <location evidence="2">Perikaryon</location>
    </subcellularLocation>
</comment>
<evidence type="ECO:0000313" key="30">
    <source>
        <dbReference type="Proteomes" id="UP000265120"/>
    </source>
</evidence>
<keyword evidence="9 27" id="KW-0732">Signal</keyword>
<dbReference type="PANTHER" id="PTHR10546:SF2">
    <property type="entry name" value="SODIUM CHANNEL SUBUNIT BETA-1"/>
    <property type="match status" value="1"/>
</dbReference>
<evidence type="ECO:0000256" key="21">
    <source>
        <dbReference type="ARBA" id="ARBA00024210"/>
    </source>
</evidence>
<dbReference type="GO" id="GO:0086002">
    <property type="term" value="P:cardiac muscle cell action potential involved in contraction"/>
    <property type="evidence" value="ECO:0007669"/>
    <property type="project" value="TreeGrafter"/>
</dbReference>
<organism evidence="29 30">
    <name type="scientific">Cynoglossus semilaevis</name>
    <name type="common">Tongue sole</name>
    <dbReference type="NCBI Taxonomy" id="244447"/>
    <lineage>
        <taxon>Eukaryota</taxon>
        <taxon>Metazoa</taxon>
        <taxon>Chordata</taxon>
        <taxon>Craniata</taxon>
        <taxon>Vertebrata</taxon>
        <taxon>Euteleostomi</taxon>
        <taxon>Actinopterygii</taxon>
        <taxon>Neopterygii</taxon>
        <taxon>Teleostei</taxon>
        <taxon>Neoteleostei</taxon>
        <taxon>Acanthomorphata</taxon>
        <taxon>Carangaria</taxon>
        <taxon>Pleuronectiformes</taxon>
        <taxon>Pleuronectoidei</taxon>
        <taxon>Cynoglossidae</taxon>
        <taxon>Cynoglossinae</taxon>
        <taxon>Cynoglossus</taxon>
    </lineage>
</organism>
<evidence type="ECO:0000256" key="27">
    <source>
        <dbReference type="SAM" id="SignalP"/>
    </source>
</evidence>
<dbReference type="STRING" id="244447.ENSCSEP00000014987"/>
<evidence type="ECO:0000256" key="14">
    <source>
        <dbReference type="ARBA" id="ARBA00023136"/>
    </source>
</evidence>
<comment type="similarity">
    <text evidence="4">Belongs to the sodium channel auxiliary subunit SCN3B (TC 8.A.17) family.</text>
</comment>
<evidence type="ECO:0000256" key="13">
    <source>
        <dbReference type="ARBA" id="ARBA00023065"/>
    </source>
</evidence>
<evidence type="ECO:0000256" key="24">
    <source>
        <dbReference type="ARBA" id="ARBA00047180"/>
    </source>
</evidence>
<comment type="similarity">
    <text evidence="21">Belongs to the sodium channel auxiliary subunit SCN1B (TC 8.A.17) family.</text>
</comment>
<keyword evidence="8" id="KW-0812">Transmembrane</keyword>
<keyword evidence="12" id="KW-0915">Sodium</keyword>
<dbReference type="Ensembl" id="ENSCSET00000015166.1">
    <property type="protein sequence ID" value="ENSCSEP00000014987.1"/>
    <property type="gene ID" value="ENSCSEG00000009636.1"/>
</dbReference>
<evidence type="ECO:0000256" key="8">
    <source>
        <dbReference type="ARBA" id="ARBA00022692"/>
    </source>
</evidence>
<keyword evidence="5" id="KW-0813">Transport</keyword>
<sequence>MATPHVLLLSLLCTLLVSWGDAACAEVDSDTEAVAGRGFKLGCISCKRRSEVDSTSTVEWFFRPKGEVEFVHIYTYNEYGQNIEDDQFLDRVDWNGSKTSNDIQDASIYLLNVTFNDSGTYRCLFNRRLLYGRYEYDTNVIKLVHLTVVAKGKASRQFFSFTVRPRSCHAVLACRKKSPEHLSSNVAVDVFSHQGDGFHRLRGHDVRVHHRPAGLAPHRDDLLLQEDSSSRRGSTTRSSKC</sequence>
<dbReference type="PROSITE" id="PS50835">
    <property type="entry name" value="IG_LIKE"/>
    <property type="match status" value="1"/>
</dbReference>
<protein>
    <recommendedName>
        <fullName evidence="24">Sodium channel regulatory subunit beta-1</fullName>
    </recommendedName>
    <alternativeName>
        <fullName evidence="22">Sodium channel regulatory subunit beta-3</fullName>
    </alternativeName>
</protein>
<dbReference type="PANTHER" id="PTHR10546">
    <property type="entry name" value="SODIUM CHANNEL SUBUNIT BETA-1 AND 3"/>
    <property type="match status" value="1"/>
</dbReference>
<keyword evidence="7" id="KW-1003">Cell membrane</keyword>
<accession>A0A3P8VKV4</accession>
<evidence type="ECO:0000256" key="1">
    <source>
        <dbReference type="ARBA" id="ARBA00004251"/>
    </source>
</evidence>
<evidence type="ECO:0000256" key="17">
    <source>
        <dbReference type="ARBA" id="ARBA00023201"/>
    </source>
</evidence>
<dbReference type="Proteomes" id="UP000265120">
    <property type="component" value="Chromosome 18"/>
</dbReference>
<keyword evidence="17" id="KW-0739">Sodium transport</keyword>
<dbReference type="InterPro" id="IPR013783">
    <property type="entry name" value="Ig-like_fold"/>
</dbReference>
<dbReference type="Pfam" id="PF07686">
    <property type="entry name" value="V-set"/>
    <property type="match status" value="1"/>
</dbReference>
<keyword evidence="30" id="KW-1185">Reference proteome</keyword>
<comment type="function">
    <text evidence="23">Regulatory subunit of multiple voltage-gated sodium (Nav) channels directly mediating the depolarization of excitable membranes. Navs, also called VGSCs (voltage-gated sodium channels) or VDSCs (voltage-dependent sodium channels), operate by switching between closed and open conformations depending on the voltage difference across the membrane. In the open conformation they allow Na(+) ions to selectively pass through the pore, along their electrochemical gradient. The influx of Na+ ions provokes membrane depolarization, initiating the propagation of electrical signals throughout cells and tissues. The accessory beta subunits participate in localization and functional modulation of the Nav channels. Modulates the activity of SCN1A/Nav1.1, SCN2A/Nav1.2, SCN3A/Nav1.3, SCN4A/Nav1.4, SCN5A/Nav1.5, SCN8A/Nav1.6, SCN9A/Nav1.7 and SCN10A/Nav1.8.</text>
</comment>
<reference evidence="29 30" key="1">
    <citation type="journal article" date="2014" name="Nat. Genet.">
        <title>Whole-genome sequence of a flatfish provides insights into ZW sex chromosome evolution and adaptation to a benthic lifestyle.</title>
        <authorList>
            <person name="Chen S."/>
            <person name="Zhang G."/>
            <person name="Shao C."/>
            <person name="Huang Q."/>
            <person name="Liu G."/>
            <person name="Zhang P."/>
            <person name="Song W."/>
            <person name="An N."/>
            <person name="Chalopin D."/>
            <person name="Volff J.N."/>
            <person name="Hong Y."/>
            <person name="Li Q."/>
            <person name="Sha Z."/>
            <person name="Zhou H."/>
            <person name="Xie M."/>
            <person name="Yu Q."/>
            <person name="Liu Y."/>
            <person name="Xiang H."/>
            <person name="Wang N."/>
            <person name="Wu K."/>
            <person name="Yang C."/>
            <person name="Zhou Q."/>
            <person name="Liao X."/>
            <person name="Yang L."/>
            <person name="Hu Q."/>
            <person name="Zhang J."/>
            <person name="Meng L."/>
            <person name="Jin L."/>
            <person name="Tian Y."/>
            <person name="Lian J."/>
            <person name="Yang J."/>
            <person name="Miao G."/>
            <person name="Liu S."/>
            <person name="Liang Z."/>
            <person name="Yan F."/>
            <person name="Li Y."/>
            <person name="Sun B."/>
            <person name="Zhang H."/>
            <person name="Zhang J."/>
            <person name="Zhu Y."/>
            <person name="Du M."/>
            <person name="Zhao Y."/>
            <person name="Schartl M."/>
            <person name="Tang Q."/>
            <person name="Wang J."/>
        </authorList>
    </citation>
    <scope>NUCLEOTIDE SEQUENCE</scope>
</reference>
<keyword evidence="10" id="KW-0851">Voltage-gated channel</keyword>
<keyword evidence="14" id="KW-0472">Membrane</keyword>
<keyword evidence="19" id="KW-0407">Ion channel</keyword>
<proteinExistence type="inferred from homology"/>
<reference evidence="29" key="3">
    <citation type="submission" date="2025-09" db="UniProtKB">
        <authorList>
            <consortium name="Ensembl"/>
        </authorList>
    </citation>
    <scope>IDENTIFICATION</scope>
</reference>
<evidence type="ECO:0000256" key="18">
    <source>
        <dbReference type="ARBA" id="ARBA00023273"/>
    </source>
</evidence>